<comment type="caution">
    <text evidence="1">The sequence shown here is derived from an EMBL/GenBank/DDBJ whole genome shotgun (WGS) entry which is preliminary data.</text>
</comment>
<gene>
    <name evidence="1" type="ORF">EHS24_000009</name>
</gene>
<accession>A0A427Y8T4</accession>
<evidence type="ECO:0000313" key="2">
    <source>
        <dbReference type="Proteomes" id="UP000279236"/>
    </source>
</evidence>
<proteinExistence type="predicted"/>
<dbReference type="Proteomes" id="UP000279236">
    <property type="component" value="Unassembled WGS sequence"/>
</dbReference>
<dbReference type="OrthoDB" id="10545321at2759"/>
<organism evidence="1 2">
    <name type="scientific">Apiotrichum porosum</name>
    <dbReference type="NCBI Taxonomy" id="105984"/>
    <lineage>
        <taxon>Eukaryota</taxon>
        <taxon>Fungi</taxon>
        <taxon>Dikarya</taxon>
        <taxon>Basidiomycota</taxon>
        <taxon>Agaricomycotina</taxon>
        <taxon>Tremellomycetes</taxon>
        <taxon>Trichosporonales</taxon>
        <taxon>Trichosporonaceae</taxon>
        <taxon>Apiotrichum</taxon>
    </lineage>
</organism>
<protein>
    <submittedName>
        <fullName evidence="1">Uncharacterized protein</fullName>
    </submittedName>
</protein>
<dbReference type="GeneID" id="39584552"/>
<evidence type="ECO:0000313" key="1">
    <source>
        <dbReference type="EMBL" id="RSH87501.1"/>
    </source>
</evidence>
<name>A0A427Y8T4_9TREE</name>
<dbReference type="AlphaFoldDB" id="A0A427Y8T4"/>
<sequence length="152" mass="18391">MPHHLAPTEVTYLSKFEPFTTDQYMFPEAESWQLGELEQFQVDNLVFDDIKIAESMLHAAHAPSSVHFWFKEFLPRIAYEWCFWFDRNVTSMEVDGRMAALLQHMLYRFHYHIVDPETQTRYSMWDLLESVRAVRDRVHPESRGMKWEDEWE</sequence>
<dbReference type="RefSeq" id="XP_028479709.1">
    <property type="nucleotide sequence ID" value="XM_028615852.1"/>
</dbReference>
<dbReference type="EMBL" id="RSCE01000001">
    <property type="protein sequence ID" value="RSH87501.1"/>
    <property type="molecule type" value="Genomic_DNA"/>
</dbReference>
<keyword evidence="2" id="KW-1185">Reference proteome</keyword>
<reference evidence="1 2" key="1">
    <citation type="submission" date="2018-11" db="EMBL/GenBank/DDBJ databases">
        <title>Genome sequence of Apiotrichum porosum DSM 27194.</title>
        <authorList>
            <person name="Aliyu H."/>
            <person name="Gorte O."/>
            <person name="Ochsenreither K."/>
        </authorList>
    </citation>
    <scope>NUCLEOTIDE SEQUENCE [LARGE SCALE GENOMIC DNA]</scope>
    <source>
        <strain evidence="1 2">DSM 27194</strain>
    </source>
</reference>